<reference evidence="2" key="1">
    <citation type="journal article" date="2022" name="Int. J. Mol. Sci.">
        <title>Draft Genome of Tanacetum Coccineum: Genomic Comparison of Closely Related Tanacetum-Family Plants.</title>
        <authorList>
            <person name="Yamashiro T."/>
            <person name="Shiraishi A."/>
            <person name="Nakayama K."/>
            <person name="Satake H."/>
        </authorList>
    </citation>
    <scope>NUCLEOTIDE SEQUENCE</scope>
</reference>
<proteinExistence type="predicted"/>
<protein>
    <submittedName>
        <fullName evidence="2">Retrovirus-related pol polyprotein from transposon TNT 1-94</fullName>
    </submittedName>
</protein>
<dbReference type="Proteomes" id="UP001151760">
    <property type="component" value="Unassembled WGS sequence"/>
</dbReference>
<keyword evidence="3" id="KW-1185">Reference proteome</keyword>
<dbReference type="Gene3D" id="2.40.70.10">
    <property type="entry name" value="Acid Proteases"/>
    <property type="match status" value="1"/>
</dbReference>
<name>A0ABQ5D6G5_9ASTR</name>
<keyword evidence="1" id="KW-0812">Transmembrane</keyword>
<feature type="transmembrane region" description="Helical" evidence="1">
    <location>
        <begin position="226"/>
        <end position="243"/>
    </location>
</feature>
<dbReference type="EMBL" id="BQNB010015003">
    <property type="protein sequence ID" value="GJT34886.1"/>
    <property type="molecule type" value="Genomic_DNA"/>
</dbReference>
<dbReference type="InterPro" id="IPR021109">
    <property type="entry name" value="Peptidase_aspartic_dom_sf"/>
</dbReference>
<keyword evidence="1" id="KW-1133">Transmembrane helix</keyword>
<evidence type="ECO:0000313" key="3">
    <source>
        <dbReference type="Proteomes" id="UP001151760"/>
    </source>
</evidence>
<gene>
    <name evidence="2" type="ORF">Tco_0925305</name>
</gene>
<organism evidence="2 3">
    <name type="scientific">Tanacetum coccineum</name>
    <dbReference type="NCBI Taxonomy" id="301880"/>
    <lineage>
        <taxon>Eukaryota</taxon>
        <taxon>Viridiplantae</taxon>
        <taxon>Streptophyta</taxon>
        <taxon>Embryophyta</taxon>
        <taxon>Tracheophyta</taxon>
        <taxon>Spermatophyta</taxon>
        <taxon>Magnoliopsida</taxon>
        <taxon>eudicotyledons</taxon>
        <taxon>Gunneridae</taxon>
        <taxon>Pentapetalae</taxon>
        <taxon>asterids</taxon>
        <taxon>campanulids</taxon>
        <taxon>Asterales</taxon>
        <taxon>Asteraceae</taxon>
        <taxon>Asteroideae</taxon>
        <taxon>Anthemideae</taxon>
        <taxon>Anthemidinae</taxon>
        <taxon>Tanacetum</taxon>
    </lineage>
</organism>
<dbReference type="PANTHER" id="PTHR33067:SF9">
    <property type="entry name" value="RNA-DIRECTED DNA POLYMERASE"/>
    <property type="match status" value="1"/>
</dbReference>
<accession>A0ABQ5D6G5</accession>
<evidence type="ECO:0000313" key="2">
    <source>
        <dbReference type="EMBL" id="GJT34886.1"/>
    </source>
</evidence>
<reference evidence="2" key="2">
    <citation type="submission" date="2022-01" db="EMBL/GenBank/DDBJ databases">
        <authorList>
            <person name="Yamashiro T."/>
            <person name="Shiraishi A."/>
            <person name="Satake H."/>
            <person name="Nakayama K."/>
        </authorList>
    </citation>
    <scope>NUCLEOTIDE SEQUENCE</scope>
</reference>
<evidence type="ECO:0000256" key="1">
    <source>
        <dbReference type="SAM" id="Phobius"/>
    </source>
</evidence>
<comment type="caution">
    <text evidence="2">The sequence shown here is derived from an EMBL/GenBank/DDBJ whole genome shotgun (WGS) entry which is preliminary data.</text>
</comment>
<sequence length="436" mass="50064">MEELKVDLRKLNTDDDIKSYYAEVKSIRSSKIDYDKTYIEPSNRPTNLKDKFEQLKRCILKENKEPTTTHDKLKQQLQKVVSHEIKELPAYYSATLQNKFPPKEIDPGSFILPCIIENHSMSNALADLGANPCKSPKGIKENVLVKSSNFVFPVDFIVLDIMEDENVPIILGRPMLATAHAKIDVYGKNISLRVRNDQGIKSLREDGDNLKDFRQISNLEAMFKEFLVLILLFPLYFISLMYNRDIVQIKWGMGVELILDVFAPKDLDYGWTVADSQYLARRNVYIRDLVALSEIRTSRTLLTLMIQFQLLERDKLDLNLLKKGLLVRGEAMKAYKKTNEACLYRIQQLSKCSSEGSGIIPEVPDKPKDISGSSSSSHFLALIMKFKTSPMMRKTKLRKTKLMQKLQRNKLENVQTSLTLSFAELEIQSMVDVPFH</sequence>
<dbReference type="PANTHER" id="PTHR33067">
    <property type="entry name" value="RNA-DIRECTED DNA POLYMERASE-RELATED"/>
    <property type="match status" value="1"/>
</dbReference>
<keyword evidence="1" id="KW-0472">Membrane</keyword>